<evidence type="ECO:0000259" key="1">
    <source>
        <dbReference type="Pfam" id="PF13480"/>
    </source>
</evidence>
<accession>A0ABW0KXS5</accession>
<keyword evidence="2" id="KW-0808">Transferase</keyword>
<gene>
    <name evidence="2" type="ORF">ACFPN5_00855</name>
</gene>
<keyword evidence="2" id="KW-0012">Acyltransferase</keyword>
<dbReference type="InterPro" id="IPR038740">
    <property type="entry name" value="BioF2-like_GNAT_dom"/>
</dbReference>
<dbReference type="Pfam" id="PF13480">
    <property type="entry name" value="Acetyltransf_6"/>
    <property type="match status" value="1"/>
</dbReference>
<comment type="caution">
    <text evidence="2">The sequence shown here is derived from an EMBL/GenBank/DDBJ whole genome shotgun (WGS) entry which is preliminary data.</text>
</comment>
<feature type="domain" description="BioF2-like acetyltransferase" evidence="1">
    <location>
        <begin position="150"/>
        <end position="288"/>
    </location>
</feature>
<evidence type="ECO:0000313" key="2">
    <source>
        <dbReference type="EMBL" id="MFC5458353.1"/>
    </source>
</evidence>
<dbReference type="Gene3D" id="3.40.630.30">
    <property type="match status" value="1"/>
</dbReference>
<dbReference type="Proteomes" id="UP001596050">
    <property type="component" value="Unassembled WGS sequence"/>
</dbReference>
<evidence type="ECO:0000313" key="3">
    <source>
        <dbReference type="Proteomes" id="UP001596050"/>
    </source>
</evidence>
<dbReference type="EMBL" id="JBHSMU010000003">
    <property type="protein sequence ID" value="MFC5458353.1"/>
    <property type="molecule type" value="Genomic_DNA"/>
</dbReference>
<protein>
    <submittedName>
        <fullName evidence="2">GNAT family N-acetyltransferase</fullName>
        <ecNumber evidence="2">2.3.1.-</ecNumber>
    </submittedName>
</protein>
<dbReference type="EC" id="2.3.1.-" evidence="2"/>
<keyword evidence="3" id="KW-1185">Reference proteome</keyword>
<organism evidence="2 3">
    <name type="scientific">Massilia niabensis</name>
    <dbReference type="NCBI Taxonomy" id="544910"/>
    <lineage>
        <taxon>Bacteria</taxon>
        <taxon>Pseudomonadati</taxon>
        <taxon>Pseudomonadota</taxon>
        <taxon>Betaproteobacteria</taxon>
        <taxon>Burkholderiales</taxon>
        <taxon>Oxalobacteraceae</taxon>
        <taxon>Telluria group</taxon>
        <taxon>Massilia</taxon>
    </lineage>
</organism>
<reference evidence="3" key="1">
    <citation type="journal article" date="2019" name="Int. J. Syst. Evol. Microbiol.">
        <title>The Global Catalogue of Microorganisms (GCM) 10K type strain sequencing project: providing services to taxonomists for standard genome sequencing and annotation.</title>
        <authorList>
            <consortium name="The Broad Institute Genomics Platform"/>
            <consortium name="The Broad Institute Genome Sequencing Center for Infectious Disease"/>
            <person name="Wu L."/>
            <person name="Ma J."/>
        </authorList>
    </citation>
    <scope>NUCLEOTIDE SEQUENCE [LARGE SCALE GENOMIC DNA]</scope>
    <source>
        <strain evidence="3">KACC 12649</strain>
    </source>
</reference>
<dbReference type="SUPFAM" id="SSF55729">
    <property type="entry name" value="Acyl-CoA N-acyltransferases (Nat)"/>
    <property type="match status" value="1"/>
</dbReference>
<proteinExistence type="predicted"/>
<sequence length="357" mass="41262">MNMNELAEAGETSISCYLNEIPSFIEAELVKSYETLHSSLPFFKTYRSIDGVNCYVRERKGHPKTVLLFTFRNKRIDVLNEMIEIEQSEVDCFARYVFTRFEQVDIISFKALKTTVHESDFPVQRHSSKDTYVIALPGTAEEYTESIAKSTRADIRRQTRNVLRDFPSFTSQFFVNEEVREEHVREIIAFSERKINSKGVKLSHDVDRIIALARMCGFIHVLLIDGRVCAGSVNYRIGSSYFGDVTGYDPEYEKYALGKLGAYHTICESIARGGTRFYLGGGVFEFKSKMSGVILSMDELQIYRSYFKMLVNLDRVARTFAARYVGRLKKHLHQHKQEMWARAIFKSFYFLSNKLAK</sequence>
<dbReference type="RefSeq" id="WP_379779124.1">
    <property type="nucleotide sequence ID" value="NZ_JBHSMU010000003.1"/>
</dbReference>
<dbReference type="InterPro" id="IPR016181">
    <property type="entry name" value="Acyl_CoA_acyltransferase"/>
</dbReference>
<dbReference type="GO" id="GO:0016746">
    <property type="term" value="F:acyltransferase activity"/>
    <property type="evidence" value="ECO:0007669"/>
    <property type="project" value="UniProtKB-KW"/>
</dbReference>
<name>A0ABW0KXS5_9BURK</name>